<dbReference type="Proteomes" id="UP000094112">
    <property type="component" value="Unassembled WGS sequence"/>
</dbReference>
<evidence type="ECO:0000256" key="1">
    <source>
        <dbReference type="ARBA" id="ARBA00007409"/>
    </source>
</evidence>
<dbReference type="PROSITE" id="PS50405">
    <property type="entry name" value="GST_CTER"/>
    <property type="match status" value="1"/>
</dbReference>
<dbReference type="SUPFAM" id="SSF47616">
    <property type="entry name" value="GST C-terminal domain-like"/>
    <property type="match status" value="1"/>
</dbReference>
<name>A0A1E3P0L1_WICAA</name>
<dbReference type="InterPro" id="IPR036249">
    <property type="entry name" value="Thioredoxin-like_sf"/>
</dbReference>
<dbReference type="PANTHER" id="PTHR44051:SF9">
    <property type="entry name" value="GLUTATHIONE S-TRANSFERASE 1"/>
    <property type="match status" value="1"/>
</dbReference>
<feature type="domain" description="GST C-terminal" evidence="3">
    <location>
        <begin position="86"/>
        <end position="239"/>
    </location>
</feature>
<gene>
    <name evidence="4" type="ORF">WICANDRAFT_33296</name>
</gene>
<dbReference type="InterPro" id="IPR036282">
    <property type="entry name" value="Glutathione-S-Trfase_C_sf"/>
</dbReference>
<dbReference type="Pfam" id="PF14497">
    <property type="entry name" value="GST_C_3"/>
    <property type="match status" value="1"/>
</dbReference>
<sequence length="240" mass="27447">LERSRAHRIVWLLEELNLDYDIKLYHRTESQRAPEELKKIFPLGKSPIIEVDHHNGKESKKLAESGHITNYLIKHFDTNKKLTANTEDDEESVDYFVNFSEGTLGAHLTYLIVHQVGASKAPFFVRPVINAFVNKMDTFYGISEVKLCIDFMEDILAKQAKINPEELYFVGDHLTGADVMLFFNIQTLLDGKRLGDAIDTADYPNMNKFLAQVKNRPAYIKAEEKIQTVGKNQFAKDPIS</sequence>
<dbReference type="Gene3D" id="3.40.30.10">
    <property type="entry name" value="Glutaredoxin"/>
    <property type="match status" value="1"/>
</dbReference>
<dbReference type="InterPro" id="IPR004045">
    <property type="entry name" value="Glutathione_S-Trfase_N"/>
</dbReference>
<dbReference type="SFLD" id="SFLDG00358">
    <property type="entry name" value="Main_(cytGST)"/>
    <property type="match status" value="1"/>
</dbReference>
<dbReference type="GeneID" id="30199302"/>
<dbReference type="PANTHER" id="PTHR44051">
    <property type="entry name" value="GLUTATHIONE S-TRANSFERASE-RELATED"/>
    <property type="match status" value="1"/>
</dbReference>
<proteinExistence type="inferred from homology"/>
<keyword evidence="5" id="KW-1185">Reference proteome</keyword>
<comment type="similarity">
    <text evidence="1">Belongs to the GST superfamily.</text>
</comment>
<dbReference type="Gene3D" id="1.20.1050.10">
    <property type="match status" value="1"/>
</dbReference>
<reference evidence="4 5" key="1">
    <citation type="journal article" date="2016" name="Proc. Natl. Acad. Sci. U.S.A.">
        <title>Comparative genomics of biotechnologically important yeasts.</title>
        <authorList>
            <person name="Riley R."/>
            <person name="Haridas S."/>
            <person name="Wolfe K.H."/>
            <person name="Lopes M.R."/>
            <person name="Hittinger C.T."/>
            <person name="Goeker M."/>
            <person name="Salamov A.A."/>
            <person name="Wisecaver J.H."/>
            <person name="Long T.M."/>
            <person name="Calvey C.H."/>
            <person name="Aerts A.L."/>
            <person name="Barry K.W."/>
            <person name="Choi C."/>
            <person name="Clum A."/>
            <person name="Coughlan A.Y."/>
            <person name="Deshpande S."/>
            <person name="Douglass A.P."/>
            <person name="Hanson S.J."/>
            <person name="Klenk H.-P."/>
            <person name="LaButti K.M."/>
            <person name="Lapidus A."/>
            <person name="Lindquist E.A."/>
            <person name="Lipzen A.M."/>
            <person name="Meier-Kolthoff J.P."/>
            <person name="Ohm R.A."/>
            <person name="Otillar R.P."/>
            <person name="Pangilinan J.L."/>
            <person name="Peng Y."/>
            <person name="Rokas A."/>
            <person name="Rosa C.A."/>
            <person name="Scheuner C."/>
            <person name="Sibirny A.A."/>
            <person name="Slot J.C."/>
            <person name="Stielow J.B."/>
            <person name="Sun H."/>
            <person name="Kurtzman C.P."/>
            <person name="Blackwell M."/>
            <person name="Grigoriev I.V."/>
            <person name="Jeffries T.W."/>
        </authorList>
    </citation>
    <scope>NUCLEOTIDE SEQUENCE [LARGE SCALE GENOMIC DNA]</scope>
    <source>
        <strain evidence="5">ATCC 58044 / CBS 1984 / NCYC 433 / NRRL Y-366-8</strain>
    </source>
</reference>
<dbReference type="OrthoDB" id="2098326at2759"/>
<evidence type="ECO:0000259" key="2">
    <source>
        <dbReference type="PROSITE" id="PS50404"/>
    </source>
</evidence>
<protein>
    <recommendedName>
        <fullName evidence="6">Glutathione transferase</fullName>
    </recommendedName>
</protein>
<dbReference type="PROSITE" id="PS50404">
    <property type="entry name" value="GST_NTER"/>
    <property type="match status" value="1"/>
</dbReference>
<dbReference type="AlphaFoldDB" id="A0A1E3P0L1"/>
<dbReference type="CDD" id="cd03046">
    <property type="entry name" value="GST_N_GTT1_like"/>
    <property type="match status" value="1"/>
</dbReference>
<dbReference type="InterPro" id="IPR004046">
    <property type="entry name" value="GST_C"/>
</dbReference>
<dbReference type="STRING" id="683960.A0A1E3P0L1"/>
<dbReference type="InterPro" id="IPR040079">
    <property type="entry name" value="Glutathione_S-Trfase"/>
</dbReference>
<evidence type="ECO:0000259" key="3">
    <source>
        <dbReference type="PROSITE" id="PS50405"/>
    </source>
</evidence>
<organism evidence="4 5">
    <name type="scientific">Wickerhamomyces anomalus (strain ATCC 58044 / CBS 1984 / NCYC 433 / NRRL Y-366-8)</name>
    <name type="common">Yeast</name>
    <name type="synonym">Hansenula anomala</name>
    <dbReference type="NCBI Taxonomy" id="683960"/>
    <lineage>
        <taxon>Eukaryota</taxon>
        <taxon>Fungi</taxon>
        <taxon>Dikarya</taxon>
        <taxon>Ascomycota</taxon>
        <taxon>Saccharomycotina</taxon>
        <taxon>Saccharomycetes</taxon>
        <taxon>Phaffomycetales</taxon>
        <taxon>Wickerhamomycetaceae</taxon>
        <taxon>Wickerhamomyces</taxon>
    </lineage>
</organism>
<feature type="non-terminal residue" evidence="4">
    <location>
        <position position="1"/>
    </location>
</feature>
<dbReference type="EMBL" id="KV454211">
    <property type="protein sequence ID" value="ODQ58971.1"/>
    <property type="molecule type" value="Genomic_DNA"/>
</dbReference>
<evidence type="ECO:0008006" key="6">
    <source>
        <dbReference type="Google" id="ProtNLM"/>
    </source>
</evidence>
<evidence type="ECO:0000313" key="5">
    <source>
        <dbReference type="Proteomes" id="UP000094112"/>
    </source>
</evidence>
<accession>A0A1E3P0L1</accession>
<dbReference type="InterPro" id="IPR010987">
    <property type="entry name" value="Glutathione-S-Trfase_C-like"/>
</dbReference>
<dbReference type="Pfam" id="PF02798">
    <property type="entry name" value="GST_N"/>
    <property type="match status" value="1"/>
</dbReference>
<dbReference type="SUPFAM" id="SSF52833">
    <property type="entry name" value="Thioredoxin-like"/>
    <property type="match status" value="1"/>
</dbReference>
<dbReference type="SFLD" id="SFLDS00019">
    <property type="entry name" value="Glutathione_Transferase_(cytos"/>
    <property type="match status" value="1"/>
</dbReference>
<evidence type="ECO:0000313" key="4">
    <source>
        <dbReference type="EMBL" id="ODQ58971.1"/>
    </source>
</evidence>
<dbReference type="RefSeq" id="XP_019038178.1">
    <property type="nucleotide sequence ID" value="XM_019182056.1"/>
</dbReference>
<feature type="domain" description="GST N-terminal" evidence="2">
    <location>
        <begin position="1"/>
        <end position="80"/>
    </location>
</feature>